<evidence type="ECO:0000313" key="10">
    <source>
        <dbReference type="Proteomes" id="UP000183810"/>
    </source>
</evidence>
<dbReference type="CDD" id="cd00495">
    <property type="entry name" value="Ribosomal_L25_TL5_CTC"/>
    <property type="match status" value="1"/>
</dbReference>
<dbReference type="OrthoDB" id="5242980at2"/>
<dbReference type="SUPFAM" id="SSF50715">
    <property type="entry name" value="Ribosomal protein L25-like"/>
    <property type="match status" value="1"/>
</dbReference>
<proteinExistence type="inferred from homology"/>
<dbReference type="InterPro" id="IPR020930">
    <property type="entry name" value="Ribosomal_uL5_bac-type"/>
</dbReference>
<dbReference type="KEGG" id="nsl:BOX37_27065"/>
<dbReference type="GO" id="GO:0008097">
    <property type="term" value="F:5S rRNA binding"/>
    <property type="evidence" value="ECO:0007669"/>
    <property type="project" value="InterPro"/>
</dbReference>
<keyword evidence="10" id="KW-1185">Reference proteome</keyword>
<reference evidence="9" key="1">
    <citation type="submission" date="2016-11" db="EMBL/GenBank/DDBJ databases">
        <authorList>
            <person name="Jaros S."/>
            <person name="Januszkiewicz K."/>
            <person name="Wedrychowicz H."/>
        </authorList>
    </citation>
    <scope>NUCLEOTIDE SEQUENCE [LARGE SCALE GENOMIC DNA]</scope>
    <source>
        <strain evidence="9">Y48</strain>
    </source>
</reference>
<keyword evidence="3 5" id="KW-0689">Ribosomal protein</keyword>
<dbReference type="InterPro" id="IPR020057">
    <property type="entry name" value="Ribosomal_bL25_b-dom"/>
</dbReference>
<dbReference type="InterPro" id="IPR037121">
    <property type="entry name" value="Ribosomal_bL25_C"/>
</dbReference>
<dbReference type="HAMAP" id="MF_01334">
    <property type="entry name" value="Ribosomal_bL25_CTC"/>
    <property type="match status" value="1"/>
</dbReference>
<feature type="compositionally biased region" description="Low complexity" evidence="6">
    <location>
        <begin position="192"/>
        <end position="207"/>
    </location>
</feature>
<dbReference type="GO" id="GO:0006412">
    <property type="term" value="P:translation"/>
    <property type="evidence" value="ECO:0007669"/>
    <property type="project" value="UniProtKB-UniRule"/>
</dbReference>
<dbReference type="InterPro" id="IPR001021">
    <property type="entry name" value="Ribosomal_bL25_long"/>
</dbReference>
<keyword evidence="4 5" id="KW-0687">Ribonucleoprotein</keyword>
<dbReference type="AlphaFoldDB" id="A0A1J0VYA0"/>
<evidence type="ECO:0000259" key="7">
    <source>
        <dbReference type="Pfam" id="PF01386"/>
    </source>
</evidence>
<feature type="region of interest" description="Disordered" evidence="6">
    <location>
        <begin position="184"/>
        <end position="207"/>
    </location>
</feature>
<keyword evidence="2 5" id="KW-0694">RNA-binding</keyword>
<keyword evidence="1 5" id="KW-0699">rRNA-binding</keyword>
<evidence type="ECO:0000256" key="5">
    <source>
        <dbReference type="HAMAP-Rule" id="MF_01334"/>
    </source>
</evidence>
<dbReference type="InterPro" id="IPR011035">
    <property type="entry name" value="Ribosomal_bL25/Gln-tRNA_synth"/>
</dbReference>
<accession>A0A1J0VYA0</accession>
<dbReference type="Pfam" id="PF14693">
    <property type="entry name" value="Ribosomal_TL5_C"/>
    <property type="match status" value="1"/>
</dbReference>
<dbReference type="Gene3D" id="2.170.120.20">
    <property type="entry name" value="Ribosomal protein L25, beta domain"/>
    <property type="match status" value="1"/>
</dbReference>
<feature type="domain" description="Large ribosomal subunit protein bL25 beta" evidence="8">
    <location>
        <begin position="102"/>
        <end position="179"/>
    </location>
</feature>
<dbReference type="PANTHER" id="PTHR33284:SF1">
    <property type="entry name" value="RIBOSOMAL PROTEIN L25_GLN-TRNA SYNTHETASE, ANTI-CODON-BINDING DOMAIN-CONTAINING PROTEIN"/>
    <property type="match status" value="1"/>
</dbReference>
<sequence length="207" mass="21680">MSDVNLIEAAVRTEFGKGAARRTRRDGNVPAVLYGHHAEPQHLALNARAFAAILRENGTNAILNLMVDGKQQLAMTKSVVVHPIRRYIEHADLLIVQSGERVVTDVNVIITGDAASGTLITQETSVLSIEADALKLPETIEISVEGIEPGTQILAGTIDLPEGVTLAGDPEALIVNVIAAPSASQMDEDGEGTAADAATAESAAESE</sequence>
<dbReference type="GO" id="GO:0022625">
    <property type="term" value="C:cytosolic large ribosomal subunit"/>
    <property type="evidence" value="ECO:0007669"/>
    <property type="project" value="TreeGrafter"/>
</dbReference>
<dbReference type="InterPro" id="IPR029751">
    <property type="entry name" value="Ribosomal_L25_dom"/>
</dbReference>
<protein>
    <recommendedName>
        <fullName evidence="5">Large ribosomal subunit protein bL25</fullName>
    </recommendedName>
    <alternativeName>
        <fullName evidence="5">General stress protein CTC</fullName>
    </alternativeName>
</protein>
<feature type="domain" description="Large ribosomal subunit protein bL25 L25" evidence="7">
    <location>
        <begin position="7"/>
        <end position="93"/>
    </location>
</feature>
<evidence type="ECO:0000256" key="6">
    <source>
        <dbReference type="SAM" id="MobiDB-lite"/>
    </source>
</evidence>
<dbReference type="PANTHER" id="PTHR33284">
    <property type="entry name" value="RIBOSOMAL PROTEIN L25/GLN-TRNA SYNTHETASE, ANTI-CODON-BINDING DOMAIN-CONTAINING PROTEIN"/>
    <property type="match status" value="1"/>
</dbReference>
<evidence type="ECO:0000259" key="8">
    <source>
        <dbReference type="Pfam" id="PF14693"/>
    </source>
</evidence>
<evidence type="ECO:0000256" key="1">
    <source>
        <dbReference type="ARBA" id="ARBA00022730"/>
    </source>
</evidence>
<evidence type="ECO:0000256" key="3">
    <source>
        <dbReference type="ARBA" id="ARBA00022980"/>
    </source>
</evidence>
<dbReference type="NCBIfam" id="TIGR00731">
    <property type="entry name" value="bL25_bact_ctc"/>
    <property type="match status" value="1"/>
</dbReference>
<dbReference type="EMBL" id="CP018082">
    <property type="protein sequence ID" value="APE36985.1"/>
    <property type="molecule type" value="Genomic_DNA"/>
</dbReference>
<comment type="subunit">
    <text evidence="5">Part of the 50S ribosomal subunit; part of the 5S rRNA/L5/L18/L25 subcomplex. Contacts the 5S rRNA. Binds to the 5S rRNA independently of L5 and L18.</text>
</comment>
<gene>
    <name evidence="5" type="primary">rplY</name>
    <name evidence="5" type="synonym">ctc</name>
    <name evidence="9" type="ORF">BOX37_27065</name>
</gene>
<dbReference type="GO" id="GO:0003735">
    <property type="term" value="F:structural constituent of ribosome"/>
    <property type="evidence" value="ECO:0007669"/>
    <property type="project" value="InterPro"/>
</dbReference>
<dbReference type="Proteomes" id="UP000183810">
    <property type="component" value="Chromosome"/>
</dbReference>
<dbReference type="RefSeq" id="WP_071930170.1">
    <property type="nucleotide sequence ID" value="NZ_CP018082.1"/>
</dbReference>
<comment type="function">
    <text evidence="5">This is one of the proteins that binds to the 5S RNA in the ribosome where it forms part of the central protuberance.</text>
</comment>
<evidence type="ECO:0000313" key="9">
    <source>
        <dbReference type="EMBL" id="APE36985.1"/>
    </source>
</evidence>
<dbReference type="Gene3D" id="2.40.240.10">
    <property type="entry name" value="Ribosomal Protein L25, Chain P"/>
    <property type="match status" value="1"/>
</dbReference>
<dbReference type="NCBIfam" id="NF004131">
    <property type="entry name" value="PRK05618.2-1"/>
    <property type="match status" value="1"/>
</dbReference>
<dbReference type="InterPro" id="IPR020056">
    <property type="entry name" value="Rbsml_bL25/Gln-tRNA_synth_N"/>
</dbReference>
<evidence type="ECO:0000256" key="2">
    <source>
        <dbReference type="ARBA" id="ARBA00022884"/>
    </source>
</evidence>
<comment type="similarity">
    <text evidence="5">Belongs to the bacterial ribosomal protein bL25 family. CTC subfamily.</text>
</comment>
<name>A0A1J0VYA0_9NOCA</name>
<evidence type="ECO:0000256" key="4">
    <source>
        <dbReference type="ARBA" id="ARBA00023274"/>
    </source>
</evidence>
<organism evidence="9 10">
    <name type="scientific">Nocardia mangyaensis</name>
    <dbReference type="NCBI Taxonomy" id="2213200"/>
    <lineage>
        <taxon>Bacteria</taxon>
        <taxon>Bacillati</taxon>
        <taxon>Actinomycetota</taxon>
        <taxon>Actinomycetes</taxon>
        <taxon>Mycobacteriales</taxon>
        <taxon>Nocardiaceae</taxon>
        <taxon>Nocardia</taxon>
    </lineage>
</organism>
<dbReference type="Pfam" id="PF01386">
    <property type="entry name" value="Ribosomal_L25p"/>
    <property type="match status" value="1"/>
</dbReference>